<sequence length="262" mass="27759">MSSGPEEEPVSVLQRFEKRLEGLVEGAFAKVFKGVVHPVEILNAMQREAEAHKAILAGGRTLVPNRYVIDLSPYDHSRLAPYAAALAQELAQSQAEFIGEQAWTVYGDVIVEIERGEGLDTGMFRVTAEVYTGGEVAPAPAPGYDAGPPAYPAYDQGGGYGPPPGHGGGRNVRLVSGDGRTYPLQMGSTVIGRGDQANLRLPDVGISRRHARLDFDGGQVVLTDLGSTNGTMVNGQRVSAVALNPGDMIQLGTTTLTFRVDG</sequence>
<dbReference type="CDD" id="cd00060">
    <property type="entry name" value="FHA"/>
    <property type="match status" value="1"/>
</dbReference>
<dbReference type="InterPro" id="IPR008984">
    <property type="entry name" value="SMAD_FHA_dom_sf"/>
</dbReference>
<dbReference type="EMBL" id="JAATEO010000001">
    <property type="protein sequence ID" value="NJP30653.1"/>
    <property type="molecule type" value="Genomic_DNA"/>
</dbReference>
<dbReference type="Proteomes" id="UP000783871">
    <property type="component" value="Unassembled WGS sequence"/>
</dbReference>
<reference evidence="3 4" key="1">
    <citation type="submission" date="2020-03" db="EMBL/GenBank/DDBJ databases">
        <title>WGS of actinomycetes isolated from Thailand.</title>
        <authorList>
            <person name="Thawai C."/>
        </authorList>
    </citation>
    <scope>NUCLEOTIDE SEQUENCE [LARGE SCALE GENOMIC DNA]</scope>
    <source>
        <strain evidence="3 4">HSS6-12</strain>
    </source>
</reference>
<dbReference type="SUPFAM" id="SSF49879">
    <property type="entry name" value="SMAD/FHA domain"/>
    <property type="match status" value="1"/>
</dbReference>
<dbReference type="Gene3D" id="2.60.200.20">
    <property type="match status" value="1"/>
</dbReference>
<accession>A0ABX0Z3K7</accession>
<evidence type="ECO:0000313" key="3">
    <source>
        <dbReference type="EMBL" id="NJP30653.1"/>
    </source>
</evidence>
<evidence type="ECO:0000256" key="1">
    <source>
        <dbReference type="ARBA" id="ARBA00022553"/>
    </source>
</evidence>
<dbReference type="InterPro" id="IPR042287">
    <property type="entry name" value="FhaA_N_sf"/>
</dbReference>
<dbReference type="Gene3D" id="3.30.2320.60">
    <property type="entry name" value="FhaA, phosphopeptide-binding domain (DUF3662)"/>
    <property type="match status" value="1"/>
</dbReference>
<dbReference type="Pfam" id="PF12401">
    <property type="entry name" value="FhaA_N"/>
    <property type="match status" value="1"/>
</dbReference>
<name>A0ABX0Z3K7_9ACTN</name>
<keyword evidence="4" id="KW-1185">Reference proteome</keyword>
<dbReference type="SMART" id="SM00240">
    <property type="entry name" value="FHA"/>
    <property type="match status" value="1"/>
</dbReference>
<dbReference type="PROSITE" id="PS50006">
    <property type="entry name" value="FHA_DOMAIN"/>
    <property type="match status" value="1"/>
</dbReference>
<protein>
    <submittedName>
        <fullName evidence="3">DUF3662 and FHA domain-containing protein</fullName>
    </submittedName>
</protein>
<evidence type="ECO:0000259" key="2">
    <source>
        <dbReference type="PROSITE" id="PS50006"/>
    </source>
</evidence>
<dbReference type="InterPro" id="IPR022128">
    <property type="entry name" value="FhaA_N"/>
</dbReference>
<keyword evidence="1" id="KW-0597">Phosphoprotein</keyword>
<dbReference type="InterPro" id="IPR000253">
    <property type="entry name" value="FHA_dom"/>
</dbReference>
<gene>
    <name evidence="3" type="ORF">HCJ94_01265</name>
</gene>
<dbReference type="Pfam" id="PF00498">
    <property type="entry name" value="FHA"/>
    <property type="match status" value="1"/>
</dbReference>
<organism evidence="3 4">
    <name type="scientific">Micromonospora thermarum</name>
    <dbReference type="NCBI Taxonomy" id="2720024"/>
    <lineage>
        <taxon>Bacteria</taxon>
        <taxon>Bacillati</taxon>
        <taxon>Actinomycetota</taxon>
        <taxon>Actinomycetes</taxon>
        <taxon>Micromonosporales</taxon>
        <taxon>Micromonosporaceae</taxon>
        <taxon>Micromonospora</taxon>
    </lineage>
</organism>
<evidence type="ECO:0000313" key="4">
    <source>
        <dbReference type="Proteomes" id="UP000783871"/>
    </source>
</evidence>
<dbReference type="RefSeq" id="WP_167999072.1">
    <property type="nucleotide sequence ID" value="NZ_JAATEO010000001.1"/>
</dbReference>
<feature type="domain" description="FHA" evidence="2">
    <location>
        <begin position="189"/>
        <end position="238"/>
    </location>
</feature>
<dbReference type="InterPro" id="IPR050923">
    <property type="entry name" value="Cell_Proc_Reg/RNA_Proc"/>
</dbReference>
<comment type="caution">
    <text evidence="3">The sequence shown here is derived from an EMBL/GenBank/DDBJ whole genome shotgun (WGS) entry which is preliminary data.</text>
</comment>
<proteinExistence type="predicted"/>
<dbReference type="PANTHER" id="PTHR23308">
    <property type="entry name" value="NUCLEAR INHIBITOR OF PROTEIN PHOSPHATASE-1"/>
    <property type="match status" value="1"/>
</dbReference>